<evidence type="ECO:0000313" key="2">
    <source>
        <dbReference type="EMBL" id="PWZ73135.1"/>
    </source>
</evidence>
<keyword evidence="6" id="KW-1185">Reference proteome</keyword>
<evidence type="ECO:0000313" key="3">
    <source>
        <dbReference type="EMBL" id="QQM97421.1"/>
    </source>
</evidence>
<accession>A0A317YN30</accession>
<reference evidence="1 6" key="2">
    <citation type="submission" date="2018-11" db="EMBL/GenBank/DDBJ databases">
        <authorList>
            <consortium name="Veterinary Laboratory Investigation and Response Network"/>
        </authorList>
    </citation>
    <scope>NUCLEOTIDE SEQUENCE [LARGE SCALE GENOMIC DNA]</scope>
    <source>
        <strain evidence="1 6">SPSE-18-VL-LA-PA-Ryan-0021</strain>
    </source>
</reference>
<dbReference type="EMBL" id="QEIT01000081">
    <property type="protein sequence ID" value="PWZ73135.1"/>
    <property type="molecule type" value="Genomic_DNA"/>
</dbReference>
<dbReference type="EMBL" id="CP066884">
    <property type="protein sequence ID" value="QQM97421.1"/>
    <property type="molecule type" value="Genomic_DNA"/>
</dbReference>
<organism evidence="2 4">
    <name type="scientific">Staphylococcus pseudintermedius</name>
    <dbReference type="NCBI Taxonomy" id="283734"/>
    <lineage>
        <taxon>Bacteria</taxon>
        <taxon>Bacillati</taxon>
        <taxon>Bacillota</taxon>
        <taxon>Bacilli</taxon>
        <taxon>Bacillales</taxon>
        <taxon>Staphylococcaceae</taxon>
        <taxon>Staphylococcus</taxon>
        <taxon>Staphylococcus intermedius group</taxon>
    </lineage>
</organism>
<evidence type="ECO:0000313" key="6">
    <source>
        <dbReference type="Proteomes" id="UP000600220"/>
    </source>
</evidence>
<dbReference type="NCBIfam" id="NF033425">
    <property type="entry name" value="PSM_alpha_1_2"/>
    <property type="match status" value="1"/>
</dbReference>
<dbReference type="Proteomes" id="UP000600220">
    <property type="component" value="Unassembled WGS sequence"/>
</dbReference>
<reference evidence="2 4" key="1">
    <citation type="journal article" date="2018" name="Vet. Microbiol.">
        <title>Clonal diversity and geographic distribution of methicillin-resistant Staphylococcus pseudintermedius from Australian animals: Discovery of novel sequence types.</title>
        <authorList>
            <person name="Worthing K.A."/>
            <person name="Abraham S."/>
            <person name="Coombs G.W."/>
            <person name="Pang S."/>
            <person name="Saputra S."/>
            <person name="Jordan D."/>
            <person name="Trott D.J."/>
            <person name="Norris J.M."/>
        </authorList>
    </citation>
    <scope>NUCLEOTIDE SEQUENCE [LARGE SCALE GENOMIC DNA]</scope>
    <source>
        <strain evidence="2 4">ST525 1</strain>
    </source>
</reference>
<name>A0A317YN30_STAPS</name>
<dbReference type="Proteomes" id="UP000246800">
    <property type="component" value="Unassembled WGS sequence"/>
</dbReference>
<evidence type="ECO:0000313" key="5">
    <source>
        <dbReference type="Proteomes" id="UP000595859"/>
    </source>
</evidence>
<reference evidence="3 5" key="3">
    <citation type="submission" date="2020-12" db="EMBL/GenBank/DDBJ databases">
        <title>Whole genome sequencing and de novo assembly of Staphylococcus pseudintermedius: a novel pangenome approach to unravel pathogenesis of canine pyoderma.</title>
        <authorList>
            <person name="Ferrer L."/>
            <person name="Perez D."/>
            <person name="Fonticoba R."/>
            <person name="Vines J."/>
            <person name="Fabregas N."/>
            <person name="Madronero S."/>
            <person name="Meroni G."/>
            <person name="Martino P."/>
            <person name="Martinez S."/>
            <person name="Cusco A."/>
            <person name="Migura L."/>
            <person name="Francino O."/>
        </authorList>
    </citation>
    <scope>NUCLEOTIDE SEQUENCE [LARGE SCALE GENOMIC DNA]</scope>
    <source>
        <strain evidence="3 5">HSP080</strain>
    </source>
</reference>
<gene>
    <name evidence="2" type="ORF">DD902_11840</name>
    <name evidence="1" type="ORF">EGV54_07425</name>
    <name evidence="3" type="ORF">JGZ15_07805</name>
</gene>
<dbReference type="Proteomes" id="UP000595859">
    <property type="component" value="Chromosome"/>
</dbReference>
<protein>
    <submittedName>
        <fullName evidence="2">Alpha-1/alpha-2 family phenol-soluble modulin</fullName>
    </submittedName>
</protein>
<sequence>MPNCKKNSSLFTLKHSNKRVRPYPPFNHPHRLKYGYSINKEEVIAMMWADIILGIVKLIKGLIDTFKK</sequence>
<dbReference type="AlphaFoldDB" id="A0A317YN30"/>
<evidence type="ECO:0000313" key="1">
    <source>
        <dbReference type="EMBL" id="EGQ4384923.1"/>
    </source>
</evidence>
<proteinExistence type="predicted"/>
<dbReference type="EMBL" id="AAXKXX010000009">
    <property type="protein sequence ID" value="EGQ4384923.1"/>
    <property type="molecule type" value="Genomic_DNA"/>
</dbReference>
<evidence type="ECO:0000313" key="4">
    <source>
        <dbReference type="Proteomes" id="UP000246800"/>
    </source>
</evidence>